<name>A0A6A5H8R9_CAERE</name>
<dbReference type="GeneID" id="9800205"/>
<keyword evidence="2" id="KW-0812">Transmembrane</keyword>
<gene>
    <name evidence="3" type="ORF">GCK72_011045</name>
</gene>
<organism evidence="3 4">
    <name type="scientific">Caenorhabditis remanei</name>
    <name type="common">Caenorhabditis vulgaris</name>
    <dbReference type="NCBI Taxonomy" id="31234"/>
    <lineage>
        <taxon>Eukaryota</taxon>
        <taxon>Metazoa</taxon>
        <taxon>Ecdysozoa</taxon>
        <taxon>Nematoda</taxon>
        <taxon>Chromadorea</taxon>
        <taxon>Rhabditida</taxon>
        <taxon>Rhabditina</taxon>
        <taxon>Rhabditomorpha</taxon>
        <taxon>Rhabditoidea</taxon>
        <taxon>Rhabditidae</taxon>
        <taxon>Peloderinae</taxon>
        <taxon>Caenorhabditis</taxon>
    </lineage>
</organism>
<feature type="transmembrane region" description="Helical" evidence="2">
    <location>
        <begin position="111"/>
        <end position="133"/>
    </location>
</feature>
<evidence type="ECO:0000313" key="3">
    <source>
        <dbReference type="EMBL" id="KAF1762782.1"/>
    </source>
</evidence>
<comment type="caution">
    <text evidence="3">The sequence shown here is derived from an EMBL/GenBank/DDBJ whole genome shotgun (WGS) entry which is preliminary data.</text>
</comment>
<feature type="region of interest" description="Disordered" evidence="1">
    <location>
        <begin position="143"/>
        <end position="167"/>
    </location>
</feature>
<evidence type="ECO:0000256" key="2">
    <source>
        <dbReference type="SAM" id="Phobius"/>
    </source>
</evidence>
<dbReference type="Proteomes" id="UP000483820">
    <property type="component" value="Chromosome III"/>
</dbReference>
<sequence>MDEAVEVDDSEDVRFLLKKWIEKCRVGNEEGAERVGEQKKWRIAKRKMRKCWCTPFTPDYRKFIERQNRANGITDPHIEPMTYPPVTTTMAVETTESLITTSTAGSNTKTIIVTCCIIGVVILLCVGIALFYFRRKKTSAGTKDINSVESNSKTNKKNKKDAQFARY</sequence>
<evidence type="ECO:0000256" key="1">
    <source>
        <dbReference type="SAM" id="MobiDB-lite"/>
    </source>
</evidence>
<keyword evidence="2" id="KW-1133">Transmembrane helix</keyword>
<protein>
    <submittedName>
        <fullName evidence="3">Uncharacterized protein</fullName>
    </submittedName>
</protein>
<reference evidence="3 4" key="1">
    <citation type="submission" date="2019-12" db="EMBL/GenBank/DDBJ databases">
        <title>Chromosome-level assembly of the Caenorhabditis remanei genome.</title>
        <authorList>
            <person name="Teterina A.A."/>
            <person name="Willis J.H."/>
            <person name="Phillips P.C."/>
        </authorList>
    </citation>
    <scope>NUCLEOTIDE SEQUENCE [LARGE SCALE GENOMIC DNA]</scope>
    <source>
        <strain evidence="3 4">PX506</strain>
        <tissue evidence="3">Whole organism</tissue>
    </source>
</reference>
<dbReference type="EMBL" id="WUAV01000003">
    <property type="protein sequence ID" value="KAF1762782.1"/>
    <property type="molecule type" value="Genomic_DNA"/>
</dbReference>
<dbReference type="RefSeq" id="XP_053587755.1">
    <property type="nucleotide sequence ID" value="XM_053728178.1"/>
</dbReference>
<keyword evidence="2" id="KW-0472">Membrane</keyword>
<accession>A0A6A5H8R9</accession>
<dbReference type="CTD" id="9800205"/>
<proteinExistence type="predicted"/>
<dbReference type="AlphaFoldDB" id="A0A6A5H8R9"/>
<evidence type="ECO:0000313" key="4">
    <source>
        <dbReference type="Proteomes" id="UP000483820"/>
    </source>
</evidence>
<dbReference type="KEGG" id="crq:GCK72_011045"/>